<evidence type="ECO:0000256" key="2">
    <source>
        <dbReference type="ARBA" id="ARBA00022737"/>
    </source>
</evidence>
<dbReference type="InterPro" id="IPR001680">
    <property type="entry name" value="WD40_rpt"/>
</dbReference>
<dbReference type="InterPro" id="IPR039328">
    <property type="entry name" value="WDR89"/>
</dbReference>
<protein>
    <submittedName>
        <fullName evidence="4">Transducin family protein, putative, expressed</fullName>
    </submittedName>
</protein>
<dbReference type="Gene3D" id="2.130.10.10">
    <property type="entry name" value="YVTN repeat-like/Quinoprotein amine dehydrogenase"/>
    <property type="match status" value="1"/>
</dbReference>
<reference evidence="4" key="2">
    <citation type="submission" date="2005-04" db="EMBL/GenBank/DDBJ databases">
        <authorList>
            <person name="Buell C.R."/>
            <person name="Wing R.A."/>
            <person name="McCombie W.A."/>
            <person name="Ouyang S."/>
        </authorList>
    </citation>
    <scope>NUCLEOTIDE SEQUENCE</scope>
</reference>
<dbReference type="InterPro" id="IPR015943">
    <property type="entry name" value="WD40/YVTN_repeat-like_dom_sf"/>
</dbReference>
<name>H2KX32_ORYSJ</name>
<organism evidence="4">
    <name type="scientific">Oryza sativa subsp. japonica</name>
    <name type="common">Rice</name>
    <dbReference type="NCBI Taxonomy" id="39947"/>
    <lineage>
        <taxon>Eukaryota</taxon>
        <taxon>Viridiplantae</taxon>
        <taxon>Streptophyta</taxon>
        <taxon>Embryophyta</taxon>
        <taxon>Tracheophyta</taxon>
        <taxon>Spermatophyta</taxon>
        <taxon>Magnoliopsida</taxon>
        <taxon>Liliopsida</taxon>
        <taxon>Poales</taxon>
        <taxon>Poaceae</taxon>
        <taxon>BOP clade</taxon>
        <taxon>Oryzoideae</taxon>
        <taxon>Oryzeae</taxon>
        <taxon>Oryzinae</taxon>
        <taxon>Oryza</taxon>
        <taxon>Oryza sativa</taxon>
    </lineage>
</organism>
<dbReference type="SMART" id="SM00320">
    <property type="entry name" value="WD40"/>
    <property type="match status" value="3"/>
</dbReference>
<keyword evidence="2" id="KW-0677">Repeat</keyword>
<dbReference type="PANTHER" id="PTHR22889">
    <property type="entry name" value="WD REPEAT-CONTAINING PROTEIN 89"/>
    <property type="match status" value="1"/>
</dbReference>
<keyword evidence="1" id="KW-0853">WD repeat</keyword>
<dbReference type="PANTHER" id="PTHR22889:SF0">
    <property type="entry name" value="WD REPEAT-CONTAINING PROTEIN 89"/>
    <property type="match status" value="1"/>
</dbReference>
<dbReference type="InterPro" id="IPR036322">
    <property type="entry name" value="WD40_repeat_dom_sf"/>
</dbReference>
<sequence length="234" mass="25398">MEGGGEDTAAAMAMEVEIEAEAVLCMGTSSPATSNSSSPSPNSGISSRRLGLKNSIQTNFGDDYVFQIASCQENSTLAVSLSTNALKLYSPATGQFLDGTIRAWDTRSFKQISLLRGSQELFSFSFGGSSGNLLAAGSNSQVLLWDWRNSKQLACLEESHMDDVTQVKFAPHQHSKLISAAVDGLICVFDTDGDMNEDNHLLSVCFSCFLCPNALSYISCYVRLWFDTLMFVVY</sequence>
<accession>H2KX32</accession>
<proteinExistence type="predicted"/>
<evidence type="ECO:0000256" key="1">
    <source>
        <dbReference type="ARBA" id="ARBA00022574"/>
    </source>
</evidence>
<feature type="region of interest" description="Disordered" evidence="3">
    <location>
        <begin position="29"/>
        <end position="48"/>
    </location>
</feature>
<dbReference type="EMBL" id="DP000011">
    <property type="protein sequence ID" value="ABG21980.1"/>
    <property type="molecule type" value="Genomic_DNA"/>
</dbReference>
<evidence type="ECO:0000313" key="4">
    <source>
        <dbReference type="EMBL" id="ABG21980.1"/>
    </source>
</evidence>
<reference evidence="4" key="1">
    <citation type="journal article" date="2005" name="BMC Biol.">
        <title>The sequence of rice chromosomes 11 and 12, rich in disease resistance genes and recent gene duplications.</title>
        <authorList>
            <consortium name="The rice chromosomes 11 and 12 sequencing consortia"/>
        </authorList>
    </citation>
    <scope>NUCLEOTIDE SEQUENCE [LARGE SCALE GENOMIC DNA]</scope>
</reference>
<feature type="compositionally biased region" description="Low complexity" evidence="3">
    <location>
        <begin position="29"/>
        <end position="47"/>
    </location>
</feature>
<reference evidence="4" key="3">
    <citation type="submission" date="2006-01" db="EMBL/GenBank/DDBJ databases">
        <authorList>
            <person name="Buell R."/>
        </authorList>
    </citation>
    <scope>NUCLEOTIDE SEQUENCE</scope>
</reference>
<dbReference type="AlphaFoldDB" id="H2KX32"/>
<evidence type="ECO:0000256" key="3">
    <source>
        <dbReference type="SAM" id="MobiDB-lite"/>
    </source>
</evidence>
<gene>
    <name evidence="4" type="ordered locus">LOC_Os12g19590</name>
</gene>
<dbReference type="Pfam" id="PF00400">
    <property type="entry name" value="WD40"/>
    <property type="match status" value="1"/>
</dbReference>
<dbReference type="SUPFAM" id="SSF50978">
    <property type="entry name" value="WD40 repeat-like"/>
    <property type="match status" value="1"/>
</dbReference>